<sequence length="70" mass="8093">HFMARLQETAVAKNILEQQSIKKNSKKSDKKKSKKKKEQDDAPLTQTVTPPSDQEFVDIFQKIKYSLCLL</sequence>
<dbReference type="Pfam" id="PF22975">
    <property type="entry name" value="EPS8_2nd"/>
    <property type="match status" value="1"/>
</dbReference>
<accession>A0ABD0RJI1</accession>
<dbReference type="AlphaFoldDB" id="A0ABD0RJI1"/>
<reference evidence="3 4" key="1">
    <citation type="submission" date="2024-05" db="EMBL/GenBank/DDBJ databases">
        <title>Genome sequencing and assembly of Indian major carp, Cirrhinus mrigala (Hamilton, 1822).</title>
        <authorList>
            <person name="Mohindra V."/>
            <person name="Chowdhury L.M."/>
            <person name="Lal K."/>
            <person name="Jena J.K."/>
        </authorList>
    </citation>
    <scope>NUCLEOTIDE SEQUENCE [LARGE SCALE GENOMIC DNA]</scope>
    <source>
        <strain evidence="3">CM1030</strain>
        <tissue evidence="3">Blood</tissue>
    </source>
</reference>
<dbReference type="PANTHER" id="PTHR12287">
    <property type="entry name" value="EPIDERMAL GROWTH FACTOR RECEPTOR KINASE SUBSTRATE EPS8-RELATED PROTEIN"/>
    <property type="match status" value="1"/>
</dbReference>
<evidence type="ECO:0000259" key="2">
    <source>
        <dbReference type="Pfam" id="PF22975"/>
    </source>
</evidence>
<dbReference type="InterPro" id="IPR055093">
    <property type="entry name" value="EPS8_2nd"/>
</dbReference>
<dbReference type="EMBL" id="JAMKFB020000003">
    <property type="protein sequence ID" value="KAL0198018.1"/>
    <property type="molecule type" value="Genomic_DNA"/>
</dbReference>
<evidence type="ECO:0000313" key="4">
    <source>
        <dbReference type="Proteomes" id="UP001529510"/>
    </source>
</evidence>
<dbReference type="InterPro" id="IPR039801">
    <property type="entry name" value="EPS8-like"/>
</dbReference>
<evidence type="ECO:0000256" key="1">
    <source>
        <dbReference type="SAM" id="MobiDB-lite"/>
    </source>
</evidence>
<keyword evidence="4" id="KW-1185">Reference proteome</keyword>
<protein>
    <recommendedName>
        <fullName evidence="2">EPS8 spectrin-like domain-containing protein</fullName>
    </recommendedName>
</protein>
<evidence type="ECO:0000313" key="3">
    <source>
        <dbReference type="EMBL" id="KAL0198018.1"/>
    </source>
</evidence>
<feature type="non-terminal residue" evidence="3">
    <location>
        <position position="70"/>
    </location>
</feature>
<gene>
    <name evidence="3" type="ORF">M9458_006558</name>
</gene>
<feature type="compositionally biased region" description="Basic residues" evidence="1">
    <location>
        <begin position="23"/>
        <end position="36"/>
    </location>
</feature>
<feature type="region of interest" description="Disordered" evidence="1">
    <location>
        <begin position="17"/>
        <end position="50"/>
    </location>
</feature>
<feature type="non-terminal residue" evidence="3">
    <location>
        <position position="1"/>
    </location>
</feature>
<proteinExistence type="predicted"/>
<comment type="caution">
    <text evidence="3">The sequence shown here is derived from an EMBL/GenBank/DDBJ whole genome shotgun (WGS) entry which is preliminary data.</text>
</comment>
<feature type="domain" description="EPS8 spectrin-like" evidence="2">
    <location>
        <begin position="1"/>
        <end position="70"/>
    </location>
</feature>
<dbReference type="Proteomes" id="UP001529510">
    <property type="component" value="Unassembled WGS sequence"/>
</dbReference>
<organism evidence="3 4">
    <name type="scientific">Cirrhinus mrigala</name>
    <name type="common">Mrigala</name>
    <dbReference type="NCBI Taxonomy" id="683832"/>
    <lineage>
        <taxon>Eukaryota</taxon>
        <taxon>Metazoa</taxon>
        <taxon>Chordata</taxon>
        <taxon>Craniata</taxon>
        <taxon>Vertebrata</taxon>
        <taxon>Euteleostomi</taxon>
        <taxon>Actinopterygii</taxon>
        <taxon>Neopterygii</taxon>
        <taxon>Teleostei</taxon>
        <taxon>Ostariophysi</taxon>
        <taxon>Cypriniformes</taxon>
        <taxon>Cyprinidae</taxon>
        <taxon>Labeoninae</taxon>
        <taxon>Labeonini</taxon>
        <taxon>Cirrhinus</taxon>
    </lineage>
</organism>
<dbReference type="PANTHER" id="PTHR12287:SF19">
    <property type="entry name" value="EPIDERMAL GROWTH FACTOR RECEPTOR KINASE SUBSTRATE 8-LIKE PROTEIN 1"/>
    <property type="match status" value="1"/>
</dbReference>
<name>A0ABD0RJI1_CIRMR</name>